<evidence type="ECO:0000313" key="6">
    <source>
        <dbReference type="EMBL" id="REH35655.1"/>
    </source>
</evidence>
<dbReference type="PRINTS" id="PR00420">
    <property type="entry name" value="RNGMNOXGNASE"/>
</dbReference>
<comment type="similarity">
    <text evidence="2">Belongs to the PheA/TfdB FAD monooxygenase family.</text>
</comment>
<protein>
    <submittedName>
        <fullName evidence="6">Alpha/beta hydrolase family protein</fullName>
    </submittedName>
</protein>
<dbReference type="GO" id="GO:0016787">
    <property type="term" value="F:hydrolase activity"/>
    <property type="evidence" value="ECO:0007669"/>
    <property type="project" value="UniProtKB-KW"/>
</dbReference>
<keyword evidence="7" id="KW-1185">Reference proteome</keyword>
<evidence type="ECO:0000256" key="2">
    <source>
        <dbReference type="ARBA" id="ARBA00007801"/>
    </source>
</evidence>
<feature type="domain" description="FAD-binding" evidence="5">
    <location>
        <begin position="159"/>
        <end position="242"/>
    </location>
</feature>
<dbReference type="Gene3D" id="3.40.50.1820">
    <property type="entry name" value="alpha/beta hydrolase"/>
    <property type="match status" value="1"/>
</dbReference>
<evidence type="ECO:0000256" key="1">
    <source>
        <dbReference type="ARBA" id="ARBA00001974"/>
    </source>
</evidence>
<dbReference type="Pfam" id="PF01494">
    <property type="entry name" value="FAD_binding_3"/>
    <property type="match status" value="1"/>
</dbReference>
<accession>A0A3E0GZ91</accession>
<dbReference type="RefSeq" id="WP_116179735.1">
    <property type="nucleotide sequence ID" value="NZ_CP144375.1"/>
</dbReference>
<evidence type="ECO:0000256" key="4">
    <source>
        <dbReference type="ARBA" id="ARBA00022827"/>
    </source>
</evidence>
<dbReference type="InterPro" id="IPR036249">
    <property type="entry name" value="Thioredoxin-like_sf"/>
</dbReference>
<dbReference type="InterPro" id="IPR000073">
    <property type="entry name" value="AB_hydrolase_1"/>
</dbReference>
<dbReference type="SUPFAM" id="SSF53474">
    <property type="entry name" value="alpha/beta-Hydrolases"/>
    <property type="match status" value="1"/>
</dbReference>
<dbReference type="PANTHER" id="PTHR43004">
    <property type="entry name" value="TRK SYSTEM POTASSIUM UPTAKE PROTEIN"/>
    <property type="match status" value="1"/>
</dbReference>
<dbReference type="EMBL" id="QUNO01000017">
    <property type="protein sequence ID" value="REH35655.1"/>
    <property type="molecule type" value="Genomic_DNA"/>
</dbReference>
<name>A0A3E0GZ91_9PSEU</name>
<dbReference type="InterPro" id="IPR002938">
    <property type="entry name" value="FAD-bd"/>
</dbReference>
<dbReference type="GO" id="GO:0071949">
    <property type="term" value="F:FAD binding"/>
    <property type="evidence" value="ECO:0007669"/>
    <property type="project" value="InterPro"/>
</dbReference>
<proteinExistence type="inferred from homology"/>
<organism evidence="6 7">
    <name type="scientific">Kutzneria buriramensis</name>
    <dbReference type="NCBI Taxonomy" id="1045776"/>
    <lineage>
        <taxon>Bacteria</taxon>
        <taxon>Bacillati</taxon>
        <taxon>Actinomycetota</taxon>
        <taxon>Actinomycetes</taxon>
        <taxon>Pseudonocardiales</taxon>
        <taxon>Pseudonocardiaceae</taxon>
        <taxon>Kutzneria</taxon>
    </lineage>
</organism>
<dbReference type="InterPro" id="IPR050641">
    <property type="entry name" value="RIFMO-like"/>
</dbReference>
<dbReference type="PANTHER" id="PTHR43004:SF19">
    <property type="entry name" value="BINDING MONOOXYGENASE, PUTATIVE (JCVI)-RELATED"/>
    <property type="match status" value="1"/>
</dbReference>
<dbReference type="Gene3D" id="3.40.30.120">
    <property type="match status" value="1"/>
</dbReference>
<evidence type="ECO:0000313" key="7">
    <source>
        <dbReference type="Proteomes" id="UP000256269"/>
    </source>
</evidence>
<evidence type="ECO:0000259" key="5">
    <source>
        <dbReference type="Pfam" id="PF01494"/>
    </source>
</evidence>
<reference evidence="6 7" key="1">
    <citation type="submission" date="2018-08" db="EMBL/GenBank/DDBJ databases">
        <title>Genomic Encyclopedia of Archaeal and Bacterial Type Strains, Phase II (KMG-II): from individual species to whole genera.</title>
        <authorList>
            <person name="Goeker M."/>
        </authorList>
    </citation>
    <scope>NUCLEOTIDE SEQUENCE [LARGE SCALE GENOMIC DNA]</scope>
    <source>
        <strain evidence="6 7">DSM 45791</strain>
    </source>
</reference>
<dbReference type="AlphaFoldDB" id="A0A3E0GZ91"/>
<dbReference type="InterPro" id="IPR029058">
    <property type="entry name" value="AB_hydrolase_fold"/>
</dbReference>
<gene>
    <name evidence="6" type="ORF">BCF44_11743</name>
</gene>
<keyword evidence="6" id="KW-0378">Hydrolase</keyword>
<keyword evidence="3" id="KW-0285">Flavoprotein</keyword>
<dbReference type="PRINTS" id="PR00111">
    <property type="entry name" value="ABHYDROLASE"/>
</dbReference>
<dbReference type="Gene3D" id="3.50.50.60">
    <property type="entry name" value="FAD/NAD(P)-binding domain"/>
    <property type="match status" value="1"/>
</dbReference>
<comment type="caution">
    <text evidence="6">The sequence shown here is derived from an EMBL/GenBank/DDBJ whole genome shotgun (WGS) entry which is preliminary data.</text>
</comment>
<dbReference type="SUPFAM" id="SSF51905">
    <property type="entry name" value="FAD/NAD(P)-binding domain"/>
    <property type="match status" value="1"/>
</dbReference>
<dbReference type="GO" id="GO:0016709">
    <property type="term" value="F:oxidoreductase activity, acting on paired donors, with incorporation or reduction of molecular oxygen, NAD(P)H as one donor, and incorporation of one atom of oxygen"/>
    <property type="evidence" value="ECO:0007669"/>
    <property type="project" value="UniProtKB-ARBA"/>
</dbReference>
<comment type="cofactor">
    <cofactor evidence="1">
        <name>FAD</name>
        <dbReference type="ChEBI" id="CHEBI:57692"/>
    </cofactor>
</comment>
<dbReference type="Proteomes" id="UP000256269">
    <property type="component" value="Unassembled WGS sequence"/>
</dbReference>
<sequence length="424" mass="45832">MTTSCEMDPDSRYATVDGVRIHYKRAGHGPAVVLLHGSGSSAHGFERVAEMVSASFDVIRPDLPGFGLTGPRPDRDYRVTTYAATVERFMAKLEVPRYAVVGNSLGGNIAWNLALDQPDRVDRLVLINATGYPEKSLPAGLRLARNPLLRPLLRRWLPRSDFRWQSVFRPNIRLAEGYRRGRVFLAGDAAHVHTPAGAQGLNTGIQDAYNLGWKLAQVLAGADPALLDSYEAERLPIAANVLGLSTQKYEGISKLSPSSIRRGKDEQQLLLTYHGGPLAPGHGERTKTLRVGDRAPNADLLRADGTRVRLFDLYRGSHFTAVGYGVRGVATLGLLDSPASGAPLERVAVDAGFHTARSDGVQTLADNADSFRRAYGVSQDTVLLIRPDGYIGHIATNDLLDSTRAVVQAMTPPASPATISGVEE</sequence>
<keyword evidence="4" id="KW-0274">FAD</keyword>
<evidence type="ECO:0000256" key="3">
    <source>
        <dbReference type="ARBA" id="ARBA00022630"/>
    </source>
</evidence>
<dbReference type="SUPFAM" id="SSF52833">
    <property type="entry name" value="Thioredoxin-like"/>
    <property type="match status" value="1"/>
</dbReference>
<dbReference type="OrthoDB" id="3647401at2"/>
<dbReference type="InterPro" id="IPR036188">
    <property type="entry name" value="FAD/NAD-bd_sf"/>
</dbReference>